<keyword evidence="1 4" id="KW-0349">Heme</keyword>
<reference evidence="7 8" key="1">
    <citation type="submission" date="2023-08" db="EMBL/GenBank/DDBJ databases">
        <title>Whole-genome sequencing of halo(alkali)philic microorganisms from hypersaline lakes.</title>
        <authorList>
            <person name="Sorokin D.Y."/>
            <person name="Abbas B."/>
            <person name="Merkel A.Y."/>
        </authorList>
    </citation>
    <scope>NUCLEOTIDE SEQUENCE [LARGE SCALE GENOMIC DNA]</scope>
    <source>
        <strain evidence="7 8">AB-CW4</strain>
    </source>
</reference>
<evidence type="ECO:0000313" key="7">
    <source>
        <dbReference type="EMBL" id="MDQ2069979.1"/>
    </source>
</evidence>
<dbReference type="SUPFAM" id="SSF46626">
    <property type="entry name" value="Cytochrome c"/>
    <property type="match status" value="1"/>
</dbReference>
<organism evidence="7 8">
    <name type="scientific">Natronospira bacteriovora</name>
    <dbReference type="NCBI Taxonomy" id="3069753"/>
    <lineage>
        <taxon>Bacteria</taxon>
        <taxon>Pseudomonadati</taxon>
        <taxon>Pseudomonadota</taxon>
        <taxon>Gammaproteobacteria</taxon>
        <taxon>Natronospirales</taxon>
        <taxon>Natronospiraceae</taxon>
        <taxon>Natronospira</taxon>
    </lineage>
</organism>
<dbReference type="PANTHER" id="PTHR35008">
    <property type="entry name" value="BLL4482 PROTEIN-RELATED"/>
    <property type="match status" value="1"/>
</dbReference>
<keyword evidence="8" id="KW-1185">Reference proteome</keyword>
<feature type="domain" description="Cytochrome c" evidence="6">
    <location>
        <begin position="35"/>
        <end position="128"/>
    </location>
</feature>
<dbReference type="Gene3D" id="1.10.760.10">
    <property type="entry name" value="Cytochrome c-like domain"/>
    <property type="match status" value="1"/>
</dbReference>
<dbReference type="RefSeq" id="WP_306728604.1">
    <property type="nucleotide sequence ID" value="NZ_JAVDDT010000005.1"/>
</dbReference>
<dbReference type="Proteomes" id="UP001239019">
    <property type="component" value="Unassembled WGS sequence"/>
</dbReference>
<dbReference type="Pfam" id="PF13442">
    <property type="entry name" value="Cytochrome_CBB3"/>
    <property type="match status" value="1"/>
</dbReference>
<dbReference type="InterPro" id="IPR051459">
    <property type="entry name" value="Cytochrome_c-type_DH"/>
</dbReference>
<sequence>MQAFGLSVLLVGLILAGCDSPEGDREMRQARVEASAFPRGAALYERQCRACHQSDGSGVGRTFPPLAGHAVELALAEGGREYLVQLTLHGLGGEIQVQGQTYRGIMPGFTRLSDEDIAAILNHSIHAWGGEDRLSDDFEPLRPEEVAAQREERLSPSQVRERRPDID</sequence>
<dbReference type="PANTHER" id="PTHR35008:SF8">
    <property type="entry name" value="ALCOHOL DEHYDROGENASE CYTOCHROME C SUBUNIT"/>
    <property type="match status" value="1"/>
</dbReference>
<gene>
    <name evidence="7" type="ORF">RBH19_08840</name>
</gene>
<feature type="region of interest" description="Disordered" evidence="5">
    <location>
        <begin position="146"/>
        <end position="167"/>
    </location>
</feature>
<dbReference type="PROSITE" id="PS51007">
    <property type="entry name" value="CYTC"/>
    <property type="match status" value="1"/>
</dbReference>
<evidence type="ECO:0000256" key="5">
    <source>
        <dbReference type="SAM" id="MobiDB-lite"/>
    </source>
</evidence>
<dbReference type="InterPro" id="IPR036909">
    <property type="entry name" value="Cyt_c-like_dom_sf"/>
</dbReference>
<evidence type="ECO:0000313" key="8">
    <source>
        <dbReference type="Proteomes" id="UP001239019"/>
    </source>
</evidence>
<keyword evidence="3 4" id="KW-0408">Iron</keyword>
<accession>A0ABU0W7J1</accession>
<dbReference type="EMBL" id="JAVDDT010000005">
    <property type="protein sequence ID" value="MDQ2069979.1"/>
    <property type="molecule type" value="Genomic_DNA"/>
</dbReference>
<evidence type="ECO:0000256" key="4">
    <source>
        <dbReference type="PROSITE-ProRule" id="PRU00433"/>
    </source>
</evidence>
<dbReference type="InterPro" id="IPR009056">
    <property type="entry name" value="Cyt_c-like_dom"/>
</dbReference>
<evidence type="ECO:0000256" key="1">
    <source>
        <dbReference type="ARBA" id="ARBA00022617"/>
    </source>
</evidence>
<name>A0ABU0W7J1_9GAMM</name>
<proteinExistence type="predicted"/>
<protein>
    <submittedName>
        <fullName evidence="7">Cytochrome c</fullName>
    </submittedName>
</protein>
<evidence type="ECO:0000256" key="2">
    <source>
        <dbReference type="ARBA" id="ARBA00022723"/>
    </source>
</evidence>
<evidence type="ECO:0000259" key="6">
    <source>
        <dbReference type="PROSITE" id="PS51007"/>
    </source>
</evidence>
<keyword evidence="2 4" id="KW-0479">Metal-binding</keyword>
<evidence type="ECO:0000256" key="3">
    <source>
        <dbReference type="ARBA" id="ARBA00023004"/>
    </source>
</evidence>
<comment type="caution">
    <text evidence="7">The sequence shown here is derived from an EMBL/GenBank/DDBJ whole genome shotgun (WGS) entry which is preliminary data.</text>
</comment>